<comment type="subcellular location">
    <subcellularLocation>
        <location evidence="5">Cell membrane</location>
        <topology evidence="5">Multi-pass membrane protein</topology>
    </subcellularLocation>
    <subcellularLocation>
        <location evidence="1">Membrane</location>
        <topology evidence="1">Multi-pass membrane protein</topology>
    </subcellularLocation>
</comment>
<keyword evidence="5" id="KW-1003">Cell membrane</keyword>
<gene>
    <name evidence="6" type="ORF">Csp_E35100</name>
</gene>
<evidence type="ECO:0000256" key="3">
    <source>
        <dbReference type="ARBA" id="ARBA00022989"/>
    </source>
</evidence>
<proteinExistence type="inferred from homology"/>
<feature type="transmembrane region" description="Helical" evidence="5">
    <location>
        <begin position="268"/>
        <end position="285"/>
    </location>
</feature>
<dbReference type="EMBL" id="FN543101">
    <property type="protein sequence ID" value="CBA26422.1"/>
    <property type="molecule type" value="Genomic_DNA"/>
</dbReference>
<dbReference type="InterPro" id="IPR002781">
    <property type="entry name" value="TM_pro_TauE-like"/>
</dbReference>
<feature type="transmembrane region" description="Helical" evidence="5">
    <location>
        <begin position="196"/>
        <end position="215"/>
    </location>
</feature>
<name>C9Y6D3_CURXX</name>
<evidence type="ECO:0000313" key="6">
    <source>
        <dbReference type="EMBL" id="CBA26422.1"/>
    </source>
</evidence>
<comment type="similarity">
    <text evidence="5">Belongs to the 4-toluene sulfonate uptake permease (TSUP) (TC 2.A.102) family.</text>
</comment>
<dbReference type="GO" id="GO:0005886">
    <property type="term" value="C:plasma membrane"/>
    <property type="evidence" value="ECO:0007669"/>
    <property type="project" value="UniProtKB-SubCell"/>
</dbReference>
<feature type="transmembrane region" description="Helical" evidence="5">
    <location>
        <begin position="131"/>
        <end position="148"/>
    </location>
</feature>
<keyword evidence="3 5" id="KW-1133">Transmembrane helix</keyword>
<dbReference type="Pfam" id="PF01925">
    <property type="entry name" value="TauE"/>
    <property type="match status" value="1"/>
</dbReference>
<organism evidence="6">
    <name type="scientific">Curvibacter symbiont subsp. Hydra magnipapillata</name>
    <dbReference type="NCBI Taxonomy" id="667019"/>
    <lineage>
        <taxon>Bacteria</taxon>
        <taxon>Pseudomonadati</taxon>
        <taxon>Pseudomonadota</taxon>
        <taxon>Betaproteobacteria</taxon>
        <taxon>Burkholderiales</taxon>
        <taxon>Comamonadaceae</taxon>
        <taxon>Curvibacter</taxon>
    </lineage>
</organism>
<feature type="transmembrane region" description="Helical" evidence="5">
    <location>
        <begin position="107"/>
        <end position="126"/>
    </location>
</feature>
<dbReference type="AlphaFoldDB" id="C9Y6D3"/>
<evidence type="ECO:0000256" key="4">
    <source>
        <dbReference type="ARBA" id="ARBA00023136"/>
    </source>
</evidence>
<evidence type="ECO:0000256" key="2">
    <source>
        <dbReference type="ARBA" id="ARBA00022692"/>
    </source>
</evidence>
<feature type="transmembrane region" description="Helical" evidence="5">
    <location>
        <begin position="235"/>
        <end position="256"/>
    </location>
</feature>
<keyword evidence="2 5" id="KW-0812">Transmembrane</keyword>
<feature type="transmembrane region" description="Helical" evidence="5">
    <location>
        <begin position="30"/>
        <end position="57"/>
    </location>
</feature>
<sequence>MPVRWIFAGTSFQPSGAPSMPFEPLLILELATLGLATGFVAGLLGIGGGMLIGPFLTWILTSRGVPADIAVKMAIATSMATIMFTSISSVRAHHQRGAVRWDVVKRLAPGIVLGGALASLGVFALLKGTTLALLFALFIGYSATQMFLDKKPKPNRQMPGTAGQWAAGSVIGFLSGLVGAGGGFVSVPFMVAHNILIINAVATSAALGFPIALANTSGYVLAGLTLPGLPAWSLGYVWLPGLAVIAACSVWTAPLGARTAHRLPVAKLKRVFACVLYLLAAYMLWKGLSA</sequence>
<protein>
    <recommendedName>
        <fullName evidence="5">Probable membrane transporter protein</fullName>
    </recommendedName>
</protein>
<evidence type="ECO:0000256" key="1">
    <source>
        <dbReference type="ARBA" id="ARBA00004141"/>
    </source>
</evidence>
<feature type="transmembrane region" description="Helical" evidence="5">
    <location>
        <begin position="168"/>
        <end position="189"/>
    </location>
</feature>
<dbReference type="PANTHER" id="PTHR43483">
    <property type="entry name" value="MEMBRANE TRANSPORTER PROTEIN HI_0806-RELATED"/>
    <property type="match status" value="1"/>
</dbReference>
<accession>C9Y6D3</accession>
<reference evidence="6" key="1">
    <citation type="journal article" date="2010" name="Nature">
        <title>The Dynamic genome of Hydra.</title>
        <authorList>
            <person name="Chapman J.A."/>
            <person name="Kirkness E.F."/>
            <person name="Simakov O."/>
            <person name="Hampson S.E."/>
            <person name="Mitros T."/>
            <person name="Weinmaier T."/>
            <person name="Rattei T."/>
            <person name="Balasubramanian P.G."/>
            <person name="Borman J."/>
            <person name="Busam D."/>
            <person name="Disbennett K."/>
            <person name="Pfannkoch C."/>
            <person name="Sumin N."/>
            <person name="Sutton G."/>
            <person name="Viswanathan L."/>
            <person name="Walenz B."/>
            <person name="Goodstein D.M."/>
            <person name="Hellsten U."/>
            <person name="Kawashima T."/>
            <person name="Prochnik S.E."/>
            <person name="Putnam N.H."/>
            <person name="Shu S."/>
            <person name="Blumberg B."/>
            <person name="Dana C.E."/>
            <person name="Gee L."/>
            <person name="Kibler D.F."/>
            <person name="Law L."/>
            <person name="Lindgens D."/>
            <person name="Martinez D.E."/>
            <person name="Peng J."/>
            <person name="Wigge P.A."/>
            <person name="Bertulat B."/>
            <person name="Guder C."/>
            <person name="Nakamura Y."/>
            <person name="Ozbek S."/>
            <person name="Watanabe H."/>
            <person name="Khalturin K."/>
            <person name="Hemmrich G."/>
            <person name="Franke A."/>
            <person name="Augustin R."/>
            <person name="Fraune S."/>
            <person name="Hayakawa E."/>
            <person name="Hayakawa S."/>
            <person name="Hirose M."/>
            <person name="Hwang J."/>
            <person name="Ikeo K."/>
            <person name="Nishimiya-Fujisawa C."/>
            <person name="Ogura A."/>
            <person name="Takahashi T."/>
            <person name="Steinmetz P.R."/>
            <person name="Zhang X."/>
            <person name="Aufschnaiter R."/>
            <person name="Eder M.K."/>
            <person name="Gorny A.K."/>
            <person name="Salvenmoser W."/>
            <person name="Heimberg A.M."/>
            <person name="Wheeler B.M."/>
            <person name="Peterson K.J."/>
            <person name="Boettger A."/>
            <person name="Tischler P."/>
            <person name="Wolf A."/>
            <person name="Gojobori T."/>
            <person name="Remington K.A."/>
            <person name="Strausberg R.L."/>
            <person name="Venter J."/>
            <person name="Technau U."/>
            <person name="Hobmayer B."/>
            <person name="Bosch T.C."/>
            <person name="Holstein T.W."/>
            <person name="Fujisawa T."/>
            <person name="Bode H.R."/>
            <person name="David C.N."/>
            <person name="Rokhsar D.S."/>
            <person name="Steele R.E."/>
        </authorList>
    </citation>
    <scope>NUCLEOTIDE SEQUENCE</scope>
</reference>
<evidence type="ECO:0000256" key="5">
    <source>
        <dbReference type="RuleBase" id="RU363041"/>
    </source>
</evidence>
<dbReference type="PANTHER" id="PTHR43483:SF3">
    <property type="entry name" value="MEMBRANE TRANSPORTER PROTEIN HI_0806-RELATED"/>
    <property type="match status" value="1"/>
</dbReference>
<feature type="transmembrane region" description="Helical" evidence="5">
    <location>
        <begin position="69"/>
        <end position="87"/>
    </location>
</feature>
<keyword evidence="4 5" id="KW-0472">Membrane</keyword>